<dbReference type="OMA" id="DSYLPFM"/>
<comment type="cofactor">
    <cofactor evidence="1">
        <name>Mg(2+)</name>
        <dbReference type="ChEBI" id="CHEBI:18420"/>
    </cofactor>
</comment>
<dbReference type="InterPro" id="IPR003593">
    <property type="entry name" value="AAA+_ATPase"/>
</dbReference>
<reference evidence="9 10" key="1">
    <citation type="journal article" date="2014" name="Nat. Genet.">
        <title>Genome sequence of the hot pepper provides insights into the evolution of pungency in Capsicum species.</title>
        <authorList>
            <person name="Kim S."/>
            <person name="Park M."/>
            <person name="Yeom S.I."/>
            <person name="Kim Y.M."/>
            <person name="Lee J.M."/>
            <person name="Lee H.A."/>
            <person name="Seo E."/>
            <person name="Choi J."/>
            <person name="Cheong K."/>
            <person name="Kim K.T."/>
            <person name="Jung K."/>
            <person name="Lee G.W."/>
            <person name="Oh S.K."/>
            <person name="Bae C."/>
            <person name="Kim S.B."/>
            <person name="Lee H.Y."/>
            <person name="Kim S.Y."/>
            <person name="Kim M.S."/>
            <person name="Kang B.C."/>
            <person name="Jo Y.D."/>
            <person name="Yang H.B."/>
            <person name="Jeong H.J."/>
            <person name="Kang W.H."/>
            <person name="Kwon J.K."/>
            <person name="Shin C."/>
            <person name="Lim J.Y."/>
            <person name="Park J.H."/>
            <person name="Huh J.H."/>
            <person name="Kim J.S."/>
            <person name="Kim B.D."/>
            <person name="Cohen O."/>
            <person name="Paran I."/>
            <person name="Suh M.C."/>
            <person name="Lee S.B."/>
            <person name="Kim Y.K."/>
            <person name="Shin Y."/>
            <person name="Noh S.J."/>
            <person name="Park J."/>
            <person name="Seo Y.S."/>
            <person name="Kwon S.Y."/>
            <person name="Kim H.A."/>
            <person name="Park J.M."/>
            <person name="Kim H.J."/>
            <person name="Choi S.B."/>
            <person name="Bosland P.W."/>
            <person name="Reeves G."/>
            <person name="Jo S.H."/>
            <person name="Lee B.W."/>
            <person name="Cho H.T."/>
            <person name="Choi H.S."/>
            <person name="Lee M.S."/>
            <person name="Yu Y."/>
            <person name="Do Choi Y."/>
            <person name="Park B.S."/>
            <person name="van Deynze A."/>
            <person name="Ashrafi H."/>
            <person name="Hill T."/>
            <person name="Kim W.T."/>
            <person name="Pai H.S."/>
            <person name="Ahn H.K."/>
            <person name="Yeam I."/>
            <person name="Giovannoni J.J."/>
            <person name="Rose J.K."/>
            <person name="Sorensen I."/>
            <person name="Lee S.J."/>
            <person name="Kim R.W."/>
            <person name="Choi I.Y."/>
            <person name="Choi B.S."/>
            <person name="Lim J.S."/>
            <person name="Lee Y.H."/>
            <person name="Choi D."/>
        </authorList>
    </citation>
    <scope>NUCLEOTIDE SEQUENCE [LARGE SCALE GENOMIC DNA]</scope>
    <source>
        <strain evidence="10">cv. CM334</strain>
    </source>
</reference>
<dbReference type="SUPFAM" id="SSF52540">
    <property type="entry name" value="P-loop containing nucleoside triphosphate hydrolases"/>
    <property type="match status" value="1"/>
</dbReference>
<comment type="similarity">
    <text evidence="2">Belongs to the AAA ATPase family. BCS1 subfamily.</text>
</comment>
<evidence type="ECO:0000256" key="7">
    <source>
        <dbReference type="SAM" id="MobiDB-lite"/>
    </source>
</evidence>
<evidence type="ECO:0000256" key="4">
    <source>
        <dbReference type="ARBA" id="ARBA00022842"/>
    </source>
</evidence>
<dbReference type="GO" id="GO:0016887">
    <property type="term" value="F:ATP hydrolysis activity"/>
    <property type="evidence" value="ECO:0007669"/>
    <property type="project" value="InterPro"/>
</dbReference>
<feature type="domain" description="AAA+ ATPase" evidence="8">
    <location>
        <begin position="301"/>
        <end position="443"/>
    </location>
</feature>
<evidence type="ECO:0000313" key="9">
    <source>
        <dbReference type="EMBL" id="PHT83190.1"/>
    </source>
</evidence>
<feature type="region of interest" description="Disordered" evidence="7">
    <location>
        <begin position="509"/>
        <end position="544"/>
    </location>
</feature>
<dbReference type="SMART" id="SM00382">
    <property type="entry name" value="AAA"/>
    <property type="match status" value="1"/>
</dbReference>
<sequence length="544" mass="61508">MSSSSAESKMALAKTVLSTVGSVAATAMLVRTIAQDYIPRELHDYLFYGLKNMFTMFSNQRTMVIDEFDGLVNNEIYEAAEIYLGNKLSPNIHRLKISKPEKEKNFNITMEQSNPGSRVKIGIRVPGRCPNVRSQVRVGSHVLAWDRELSLKSGSGVRVGGQGQDRESVPGSGSEVMVASLQTESKHLYNPRDMNSTLKSEIRSFELTFHKKNKDLVLNSYLPYIMKEAKLQKHENKTIKIHTVDCERMHSLHEMWTPVNLDHPATFETIAMESDQKDMILKDLERFVKRKDHYRKVGKAWKRGYLLYGPPGTGKSSLIAAMANYLNFDIYDLELSAVWGNSGLRKLLVATANKSILVVEDIDCTIDLQDNLAHRGAVRSINGFRQERGTVTLSGLLNFIDGIWSSCGDERIIIFTTNHIEKLDPALLRPGRMDVHIHMAYCTPCGFKLLASNYLGIKDHKLFKEIEELIDIAYVTPAEVAEQLLKEDEVEYSLKGLINFLHKKIKEKEEEKTKKVEITQVESVDEEEENEENGIKENGLPNGA</sequence>
<name>A0A2G2ZMH1_CAPAN</name>
<feature type="compositionally biased region" description="Acidic residues" evidence="7">
    <location>
        <begin position="523"/>
        <end position="532"/>
    </location>
</feature>
<dbReference type="Pfam" id="PF00004">
    <property type="entry name" value="AAA"/>
    <property type="match status" value="1"/>
</dbReference>
<evidence type="ECO:0000256" key="6">
    <source>
        <dbReference type="RuleBase" id="RU003651"/>
    </source>
</evidence>
<dbReference type="EMBL" id="AYRZ02000004">
    <property type="protein sequence ID" value="PHT83190.1"/>
    <property type="molecule type" value="Genomic_DNA"/>
</dbReference>
<dbReference type="InterPro" id="IPR003959">
    <property type="entry name" value="ATPase_AAA_core"/>
</dbReference>
<comment type="caution">
    <text evidence="9">The sequence shown here is derived from an EMBL/GenBank/DDBJ whole genome shotgun (WGS) entry which is preliminary data.</text>
</comment>
<dbReference type="Pfam" id="PF25568">
    <property type="entry name" value="AAA_lid_At3g28540"/>
    <property type="match status" value="1"/>
</dbReference>
<keyword evidence="6" id="KW-0547">Nucleotide-binding</keyword>
<comment type="catalytic activity">
    <reaction evidence="5">
        <text>ATP + H2O = ADP + phosphate + H(+)</text>
        <dbReference type="Rhea" id="RHEA:13065"/>
        <dbReference type="ChEBI" id="CHEBI:15377"/>
        <dbReference type="ChEBI" id="CHEBI:15378"/>
        <dbReference type="ChEBI" id="CHEBI:30616"/>
        <dbReference type="ChEBI" id="CHEBI:43474"/>
        <dbReference type="ChEBI" id="CHEBI:456216"/>
    </reaction>
</comment>
<dbReference type="STRING" id="4072.A0A2G2ZMH1"/>
<evidence type="ECO:0000256" key="5">
    <source>
        <dbReference type="ARBA" id="ARBA00049360"/>
    </source>
</evidence>
<dbReference type="GO" id="GO:0005524">
    <property type="term" value="F:ATP binding"/>
    <property type="evidence" value="ECO:0007669"/>
    <property type="project" value="UniProtKB-KW"/>
</dbReference>
<dbReference type="Gene3D" id="3.40.50.300">
    <property type="entry name" value="P-loop containing nucleotide triphosphate hydrolases"/>
    <property type="match status" value="1"/>
</dbReference>
<proteinExistence type="inferred from homology"/>
<dbReference type="AlphaFoldDB" id="A0A2G2ZMH1"/>
<dbReference type="GO" id="GO:0006950">
    <property type="term" value="P:response to stress"/>
    <property type="evidence" value="ECO:0007669"/>
    <property type="project" value="UniProtKB-ARBA"/>
</dbReference>
<accession>A0A2G2ZMH1</accession>
<keyword evidence="4" id="KW-0460">Magnesium</keyword>
<evidence type="ECO:0000256" key="2">
    <source>
        <dbReference type="ARBA" id="ARBA00007448"/>
    </source>
</evidence>
<dbReference type="InterPro" id="IPR058017">
    <property type="entry name" value="At3g28540-like_C"/>
</dbReference>
<evidence type="ECO:0000259" key="8">
    <source>
        <dbReference type="SMART" id="SM00382"/>
    </source>
</evidence>
<evidence type="ECO:0000256" key="1">
    <source>
        <dbReference type="ARBA" id="ARBA00001946"/>
    </source>
</evidence>
<dbReference type="Pfam" id="PF14363">
    <property type="entry name" value="AAA_assoc"/>
    <property type="match status" value="1"/>
</dbReference>
<dbReference type="Gene3D" id="6.10.280.40">
    <property type="match status" value="1"/>
</dbReference>
<dbReference type="InterPro" id="IPR003960">
    <property type="entry name" value="ATPase_AAA_CS"/>
</dbReference>
<organism evidence="9 10">
    <name type="scientific">Capsicum annuum</name>
    <name type="common">Capsicum pepper</name>
    <dbReference type="NCBI Taxonomy" id="4072"/>
    <lineage>
        <taxon>Eukaryota</taxon>
        <taxon>Viridiplantae</taxon>
        <taxon>Streptophyta</taxon>
        <taxon>Embryophyta</taxon>
        <taxon>Tracheophyta</taxon>
        <taxon>Spermatophyta</taxon>
        <taxon>Magnoliopsida</taxon>
        <taxon>eudicotyledons</taxon>
        <taxon>Gunneridae</taxon>
        <taxon>Pentapetalae</taxon>
        <taxon>asterids</taxon>
        <taxon>lamiids</taxon>
        <taxon>Solanales</taxon>
        <taxon>Solanaceae</taxon>
        <taxon>Solanoideae</taxon>
        <taxon>Capsiceae</taxon>
        <taxon>Capsicum</taxon>
    </lineage>
</organism>
<dbReference type="Proteomes" id="UP000222542">
    <property type="component" value="Unassembled WGS sequence"/>
</dbReference>
<dbReference type="Gramene" id="PHT83190">
    <property type="protein sequence ID" value="PHT83190"/>
    <property type="gene ID" value="T459_11633"/>
</dbReference>
<reference evidence="9 10" key="2">
    <citation type="journal article" date="2017" name="Genome Biol.">
        <title>New reference genome sequences of hot pepper reveal the massive evolution of plant disease-resistance genes by retroduplication.</title>
        <authorList>
            <person name="Kim S."/>
            <person name="Park J."/>
            <person name="Yeom S.I."/>
            <person name="Kim Y.M."/>
            <person name="Seo E."/>
            <person name="Kim K.T."/>
            <person name="Kim M.S."/>
            <person name="Lee J.M."/>
            <person name="Cheong K."/>
            <person name="Shin H.S."/>
            <person name="Kim S.B."/>
            <person name="Han K."/>
            <person name="Lee J."/>
            <person name="Park M."/>
            <person name="Lee H.A."/>
            <person name="Lee H.Y."/>
            <person name="Lee Y."/>
            <person name="Oh S."/>
            <person name="Lee J.H."/>
            <person name="Choi E."/>
            <person name="Choi E."/>
            <person name="Lee S.E."/>
            <person name="Jeon J."/>
            <person name="Kim H."/>
            <person name="Choi G."/>
            <person name="Song H."/>
            <person name="Lee J."/>
            <person name="Lee S.C."/>
            <person name="Kwon J.K."/>
            <person name="Lee H.Y."/>
            <person name="Koo N."/>
            <person name="Hong Y."/>
            <person name="Kim R.W."/>
            <person name="Kang W.H."/>
            <person name="Huh J.H."/>
            <person name="Kang B.C."/>
            <person name="Yang T.J."/>
            <person name="Lee Y.H."/>
            <person name="Bennetzen J.L."/>
            <person name="Choi D."/>
        </authorList>
    </citation>
    <scope>NUCLEOTIDE SEQUENCE [LARGE SCALE GENOMIC DNA]</scope>
    <source>
        <strain evidence="10">cv. CM334</strain>
    </source>
</reference>
<dbReference type="PANTHER" id="PTHR23070">
    <property type="entry name" value="BCS1 AAA-TYPE ATPASE"/>
    <property type="match status" value="1"/>
</dbReference>
<dbReference type="InterPro" id="IPR050747">
    <property type="entry name" value="Mitochondrial_chaperone_BCS1"/>
</dbReference>
<dbReference type="InterPro" id="IPR025753">
    <property type="entry name" value="AAA_N_dom"/>
</dbReference>
<keyword evidence="6" id="KW-0067">ATP-binding</keyword>
<evidence type="ECO:0000313" key="10">
    <source>
        <dbReference type="Proteomes" id="UP000222542"/>
    </source>
</evidence>
<dbReference type="CDD" id="cd19510">
    <property type="entry name" value="RecA-like_BCS1"/>
    <property type="match status" value="1"/>
</dbReference>
<gene>
    <name evidence="9" type="ORF">T459_11633</name>
</gene>
<keyword evidence="3" id="KW-0378">Hydrolase</keyword>
<evidence type="ECO:0000256" key="3">
    <source>
        <dbReference type="ARBA" id="ARBA00022801"/>
    </source>
</evidence>
<keyword evidence="10" id="KW-1185">Reference proteome</keyword>
<protein>
    <recommendedName>
        <fullName evidence="8">AAA+ ATPase domain-containing protein</fullName>
    </recommendedName>
</protein>
<dbReference type="PROSITE" id="PS00674">
    <property type="entry name" value="AAA"/>
    <property type="match status" value="1"/>
</dbReference>
<dbReference type="InterPro" id="IPR027417">
    <property type="entry name" value="P-loop_NTPase"/>
</dbReference>